<evidence type="ECO:0000313" key="13">
    <source>
        <dbReference type="EMBL" id="GGF18243.1"/>
    </source>
</evidence>
<feature type="signal peptide" evidence="10">
    <location>
        <begin position="1"/>
        <end position="23"/>
    </location>
</feature>
<organism evidence="13 14">
    <name type="scientific">Echinicola rosea</name>
    <dbReference type="NCBI Taxonomy" id="1807691"/>
    <lineage>
        <taxon>Bacteria</taxon>
        <taxon>Pseudomonadati</taxon>
        <taxon>Bacteroidota</taxon>
        <taxon>Cytophagia</taxon>
        <taxon>Cytophagales</taxon>
        <taxon>Cyclobacteriaceae</taxon>
        <taxon>Echinicola</taxon>
    </lineage>
</organism>
<keyword evidence="4 8" id="KW-0812">Transmembrane</keyword>
<dbReference type="InterPro" id="IPR012910">
    <property type="entry name" value="Plug_dom"/>
</dbReference>
<gene>
    <name evidence="13" type="ORF">GCM10011339_02710</name>
</gene>
<evidence type="ECO:0000256" key="6">
    <source>
        <dbReference type="ARBA" id="ARBA00023136"/>
    </source>
</evidence>
<protein>
    <submittedName>
        <fullName evidence="13">SusC/RagA family TonB-linked outer membrane protein</fullName>
    </submittedName>
</protein>
<dbReference type="Gene3D" id="2.170.130.10">
    <property type="entry name" value="TonB-dependent receptor, plug domain"/>
    <property type="match status" value="1"/>
</dbReference>
<evidence type="ECO:0000256" key="3">
    <source>
        <dbReference type="ARBA" id="ARBA00022452"/>
    </source>
</evidence>
<evidence type="ECO:0000256" key="4">
    <source>
        <dbReference type="ARBA" id="ARBA00022692"/>
    </source>
</evidence>
<keyword evidence="5 9" id="KW-0798">TonB box</keyword>
<sequence>MMKKLLTRLGWVALGSFSLSATAFPVSASPLKGEVLKIDSYEGSNFAEEAEIDIQGTVSDSSGEPLLGVSILVKGTTKGTITDMDGNFILKDIPEDAVLQVSFIGFKSQEVTVGGSSQLEIVLKEDTQGLEEVVVTGYTSQKRENLTGSVAIVDGDKLQDITSPNVGNMLQGKLAGVDVSASSGAPGSLPKIRIRGKNSIRSSVNPIWVVDGVIWHGTPNINPADIESISVLKDAASAALYGSRGANGVVVVTTKTAQGANTSTINVSAKTGVSLFNTGGFEISNSQEMYDLWGQFPNESAIPDYYNESLLDTDTDWLDIGTQAGTVQDYNLSYTGTADKTRVFATGNYFKEEGSVKGYTYERMTGRVNFEYDISPKFTIKPKLAATYINTENRQHSIYDMYRNLPWDNPYGEDGKPVNPQEGDVTWYGRDNSNYLYDLQWNYSTGDTVNVMANVDFQYDITENLSFISTNNITYYEAETFSYTDPRSNSGLADNGRLYNGIGKRTTRFTNQMLSYNKTIDDHTISALIAYEYNDYVYNSLSATGKGIVPGASIISSTSEPTTIGGTKNDYAFQSYLFNANYGYKGKYNAQVSFRRDGASRFGANNKYGNFFAISGSWNINREEFFNSQAFDYLRLKASYGGVGNTPNSLYPQYELYSLNAQYNGDPAAVASTLGNDDLTWEKTYDTNIGVEFGLWSRLTGVLEVYNKSTSGLLHFVPLPDVSGYTGYFDNIGGVRNRGIEFTLGADVLNTASGFNWRLDFNIGKNDNEITELYGGKSQISGNTIIEEGENIDTWYMRKWAGVNPEDGTPQWEQVDPATGETTITGSYSAATLQKVGTSTPDFFGGLSSSMEYKGVYLNATFAYSEGAMVYQSARELFDSDGAYPTYNFMRLQDGWSRWSPDNPNATHPQPIYGGNNNAHKTSSRYLEDASYLRMRNVTLGYTIPSQITDSWKIGSLSAYFSADNLITITDYSGLDPEAAVNGDTSSPYPLPRRLTFGVNLSF</sequence>
<dbReference type="SUPFAM" id="SSF49464">
    <property type="entry name" value="Carboxypeptidase regulatory domain-like"/>
    <property type="match status" value="1"/>
</dbReference>
<dbReference type="SUPFAM" id="SSF56935">
    <property type="entry name" value="Porins"/>
    <property type="match status" value="1"/>
</dbReference>
<comment type="caution">
    <text evidence="13">The sequence shown here is derived from an EMBL/GenBank/DDBJ whole genome shotgun (WGS) entry which is preliminary data.</text>
</comment>
<proteinExistence type="inferred from homology"/>
<reference evidence="14" key="1">
    <citation type="journal article" date="2019" name="Int. J. Syst. Evol. Microbiol.">
        <title>The Global Catalogue of Microorganisms (GCM) 10K type strain sequencing project: providing services to taxonomists for standard genome sequencing and annotation.</title>
        <authorList>
            <consortium name="The Broad Institute Genomics Platform"/>
            <consortium name="The Broad Institute Genome Sequencing Center for Infectious Disease"/>
            <person name="Wu L."/>
            <person name="Ma J."/>
        </authorList>
    </citation>
    <scope>NUCLEOTIDE SEQUENCE [LARGE SCALE GENOMIC DNA]</scope>
    <source>
        <strain evidence="14">CGMCC 1.15407</strain>
    </source>
</reference>
<dbReference type="PROSITE" id="PS52016">
    <property type="entry name" value="TONB_DEPENDENT_REC_3"/>
    <property type="match status" value="1"/>
</dbReference>
<evidence type="ECO:0000256" key="2">
    <source>
        <dbReference type="ARBA" id="ARBA00022448"/>
    </source>
</evidence>
<evidence type="ECO:0000256" key="9">
    <source>
        <dbReference type="RuleBase" id="RU003357"/>
    </source>
</evidence>
<dbReference type="RefSeq" id="WP_229683280.1">
    <property type="nucleotide sequence ID" value="NZ_BMIU01000001.1"/>
</dbReference>
<dbReference type="InterPro" id="IPR008969">
    <property type="entry name" value="CarboxyPept-like_regulatory"/>
</dbReference>
<evidence type="ECO:0000256" key="8">
    <source>
        <dbReference type="PROSITE-ProRule" id="PRU01360"/>
    </source>
</evidence>
<keyword evidence="10" id="KW-0732">Signal</keyword>
<comment type="subcellular location">
    <subcellularLocation>
        <location evidence="1 8">Cell outer membrane</location>
        <topology evidence="1 8">Multi-pass membrane protein</topology>
    </subcellularLocation>
</comment>
<feature type="domain" description="TonB-dependent receptor-like beta-barrel" evidence="11">
    <location>
        <begin position="397"/>
        <end position="966"/>
    </location>
</feature>
<dbReference type="Pfam" id="PF07715">
    <property type="entry name" value="Plug"/>
    <property type="match status" value="1"/>
</dbReference>
<dbReference type="InterPro" id="IPR023997">
    <property type="entry name" value="TonB-dep_OMP_SusC/RagA_CS"/>
</dbReference>
<keyword evidence="2 8" id="KW-0813">Transport</keyword>
<evidence type="ECO:0000259" key="11">
    <source>
        <dbReference type="Pfam" id="PF00593"/>
    </source>
</evidence>
<evidence type="ECO:0000256" key="7">
    <source>
        <dbReference type="ARBA" id="ARBA00023237"/>
    </source>
</evidence>
<keyword evidence="6 8" id="KW-0472">Membrane</keyword>
<evidence type="ECO:0000256" key="10">
    <source>
        <dbReference type="SAM" id="SignalP"/>
    </source>
</evidence>
<evidence type="ECO:0000259" key="12">
    <source>
        <dbReference type="Pfam" id="PF07715"/>
    </source>
</evidence>
<dbReference type="NCBIfam" id="TIGR04057">
    <property type="entry name" value="SusC_RagA_signa"/>
    <property type="match status" value="1"/>
</dbReference>
<dbReference type="NCBIfam" id="TIGR04056">
    <property type="entry name" value="OMP_RagA_SusC"/>
    <property type="match status" value="1"/>
</dbReference>
<evidence type="ECO:0000256" key="1">
    <source>
        <dbReference type="ARBA" id="ARBA00004571"/>
    </source>
</evidence>
<dbReference type="Pfam" id="PF00593">
    <property type="entry name" value="TonB_dep_Rec_b-barrel"/>
    <property type="match status" value="1"/>
</dbReference>
<dbReference type="Gene3D" id="2.60.40.1120">
    <property type="entry name" value="Carboxypeptidase-like, regulatory domain"/>
    <property type="match status" value="1"/>
</dbReference>
<feature type="domain" description="TonB-dependent receptor plug" evidence="12">
    <location>
        <begin position="144"/>
        <end position="249"/>
    </location>
</feature>
<dbReference type="InterPro" id="IPR039426">
    <property type="entry name" value="TonB-dep_rcpt-like"/>
</dbReference>
<dbReference type="InterPro" id="IPR036942">
    <property type="entry name" value="Beta-barrel_TonB_sf"/>
</dbReference>
<comment type="similarity">
    <text evidence="8 9">Belongs to the TonB-dependent receptor family.</text>
</comment>
<keyword evidence="3 8" id="KW-1134">Transmembrane beta strand</keyword>
<dbReference type="InterPro" id="IPR037066">
    <property type="entry name" value="Plug_dom_sf"/>
</dbReference>
<keyword evidence="7 8" id="KW-0998">Cell outer membrane</keyword>
<dbReference type="EMBL" id="BMIU01000001">
    <property type="protein sequence ID" value="GGF18243.1"/>
    <property type="molecule type" value="Genomic_DNA"/>
</dbReference>
<evidence type="ECO:0000313" key="14">
    <source>
        <dbReference type="Proteomes" id="UP000647339"/>
    </source>
</evidence>
<dbReference type="Pfam" id="PF13715">
    <property type="entry name" value="CarbopepD_reg_2"/>
    <property type="match status" value="1"/>
</dbReference>
<dbReference type="InterPro" id="IPR023996">
    <property type="entry name" value="TonB-dep_OMP_SusC/RagA"/>
</dbReference>
<dbReference type="InterPro" id="IPR000531">
    <property type="entry name" value="Beta-barrel_TonB"/>
</dbReference>
<dbReference type="Gene3D" id="2.40.170.20">
    <property type="entry name" value="TonB-dependent receptor, beta-barrel domain"/>
    <property type="match status" value="1"/>
</dbReference>
<evidence type="ECO:0000256" key="5">
    <source>
        <dbReference type="ARBA" id="ARBA00023077"/>
    </source>
</evidence>
<dbReference type="Proteomes" id="UP000647339">
    <property type="component" value="Unassembled WGS sequence"/>
</dbReference>
<feature type="chain" id="PRO_5046219164" evidence="10">
    <location>
        <begin position="24"/>
        <end position="1003"/>
    </location>
</feature>
<keyword evidence="14" id="KW-1185">Reference proteome</keyword>
<accession>A0ABQ1UG15</accession>
<name>A0ABQ1UG15_9BACT</name>